<evidence type="ECO:0000259" key="3">
    <source>
        <dbReference type="PROSITE" id="PS50119"/>
    </source>
</evidence>
<dbReference type="SUPFAM" id="SSF57845">
    <property type="entry name" value="B-box zinc-binding domain"/>
    <property type="match status" value="1"/>
</dbReference>
<dbReference type="PANTHER" id="PTHR25462">
    <property type="entry name" value="BONUS, ISOFORM C-RELATED"/>
    <property type="match status" value="1"/>
</dbReference>
<evidence type="ECO:0000256" key="1">
    <source>
        <dbReference type="PROSITE-ProRule" id="PRU00024"/>
    </source>
</evidence>
<dbReference type="InterPro" id="IPR000315">
    <property type="entry name" value="Znf_B-box"/>
</dbReference>
<dbReference type="SMART" id="SM00336">
    <property type="entry name" value="BBOX"/>
    <property type="match status" value="2"/>
</dbReference>
<dbReference type="PROSITE" id="PS50119">
    <property type="entry name" value="ZF_BBOX"/>
    <property type="match status" value="2"/>
</dbReference>
<dbReference type="Gene3D" id="3.30.160.60">
    <property type="entry name" value="Classic Zinc Finger"/>
    <property type="match status" value="1"/>
</dbReference>
<dbReference type="InterPro" id="IPR047153">
    <property type="entry name" value="TRIM45/56/19-like"/>
</dbReference>
<feature type="compositionally biased region" description="Basic and acidic residues" evidence="2">
    <location>
        <begin position="273"/>
        <end position="282"/>
    </location>
</feature>
<gene>
    <name evidence="5" type="primary">LOC111119484</name>
</gene>
<dbReference type="CDD" id="cd19756">
    <property type="entry name" value="Bbox2"/>
    <property type="match status" value="1"/>
</dbReference>
<dbReference type="OrthoDB" id="6123834at2759"/>
<feature type="region of interest" description="Disordered" evidence="2">
    <location>
        <begin position="270"/>
        <end position="299"/>
    </location>
</feature>
<evidence type="ECO:0000313" key="5">
    <source>
        <dbReference type="RefSeq" id="XP_022315390.1"/>
    </source>
</evidence>
<protein>
    <submittedName>
        <fullName evidence="5">RING finger protein 207-like</fullName>
    </submittedName>
</protein>
<name>A0A8B8CI44_CRAVI</name>
<proteinExistence type="predicted"/>
<feature type="domain" description="B box-type" evidence="3">
    <location>
        <begin position="67"/>
        <end position="108"/>
    </location>
</feature>
<dbReference type="Pfam" id="PF00643">
    <property type="entry name" value="zf-B_box"/>
    <property type="match status" value="1"/>
</dbReference>
<evidence type="ECO:0000256" key="2">
    <source>
        <dbReference type="SAM" id="MobiDB-lite"/>
    </source>
</evidence>
<dbReference type="Proteomes" id="UP000694844">
    <property type="component" value="Chromosome 2"/>
</dbReference>
<keyword evidence="1" id="KW-0479">Metal-binding</keyword>
<dbReference type="GO" id="GO:0008270">
    <property type="term" value="F:zinc ion binding"/>
    <property type="evidence" value="ECO:0007669"/>
    <property type="project" value="UniProtKB-KW"/>
</dbReference>
<organism evidence="4 5">
    <name type="scientific">Crassostrea virginica</name>
    <name type="common">Eastern oyster</name>
    <dbReference type="NCBI Taxonomy" id="6565"/>
    <lineage>
        <taxon>Eukaryota</taxon>
        <taxon>Metazoa</taxon>
        <taxon>Spiralia</taxon>
        <taxon>Lophotrochozoa</taxon>
        <taxon>Mollusca</taxon>
        <taxon>Bivalvia</taxon>
        <taxon>Autobranchia</taxon>
        <taxon>Pteriomorphia</taxon>
        <taxon>Ostreida</taxon>
        <taxon>Ostreoidea</taxon>
        <taxon>Ostreidae</taxon>
        <taxon>Crassostrea</taxon>
    </lineage>
</organism>
<keyword evidence="4" id="KW-1185">Reference proteome</keyword>
<keyword evidence="1" id="KW-0863">Zinc-finger</keyword>
<dbReference type="AlphaFoldDB" id="A0A8B8CI44"/>
<feature type="compositionally biased region" description="Basic and acidic residues" evidence="2">
    <location>
        <begin position="290"/>
        <end position="299"/>
    </location>
</feature>
<accession>A0A8B8CI44</accession>
<reference evidence="5" key="1">
    <citation type="submission" date="2025-08" db="UniProtKB">
        <authorList>
            <consortium name="RefSeq"/>
        </authorList>
    </citation>
    <scope>IDENTIFICATION</scope>
    <source>
        <tissue evidence="5">Whole sample</tissue>
    </source>
</reference>
<sequence>MALSKPQISKTPQHYLECETNECERNCQFYCNHCNRRLCEQCREEHLKSPGSNDHEVVLFQKRKRQLPVQKCQIHLRKDIDMLCEQCQVVVCSKCARQDHQGHTFRDLKTIYAGKCAKCLEEISIIQEYFLPTAKDLQKEIKMDAKEIKTIIESIRTSMKTETESLKILVDIVTSDNIDEVNRMEMLISQMLKSQDLNYENYISYLHELVKKFHGYLSSTNLQKVISAISENSKIQPIPETTKPIPPEFTPGQYSKGDIAKLLGRVNIPTTKPDNRAIKSMETDSAQLKPSEKETIQTR</sequence>
<dbReference type="PANTHER" id="PTHR25462:SF296">
    <property type="entry name" value="MEIOTIC P26, ISOFORM F"/>
    <property type="match status" value="1"/>
</dbReference>
<feature type="domain" description="B box-type" evidence="3">
    <location>
        <begin position="13"/>
        <end position="60"/>
    </location>
</feature>
<keyword evidence="1" id="KW-0862">Zinc</keyword>
<dbReference type="KEGG" id="cvn:111119484"/>
<dbReference type="RefSeq" id="XP_022315390.1">
    <property type="nucleotide sequence ID" value="XM_022459682.1"/>
</dbReference>
<evidence type="ECO:0000313" key="4">
    <source>
        <dbReference type="Proteomes" id="UP000694844"/>
    </source>
</evidence>
<dbReference type="GeneID" id="111119484"/>